<reference evidence="2" key="1">
    <citation type="submission" date="2018-05" db="EMBL/GenBank/DDBJ databases">
        <title>Draft genome of Mucuna pruriens seed.</title>
        <authorList>
            <person name="Nnadi N.E."/>
            <person name="Vos R."/>
            <person name="Hasami M.H."/>
            <person name="Devisetty U.K."/>
            <person name="Aguiy J.C."/>
        </authorList>
    </citation>
    <scope>NUCLEOTIDE SEQUENCE [LARGE SCALE GENOMIC DNA]</scope>
    <source>
        <strain evidence="2">JCA_2017</strain>
    </source>
</reference>
<keyword evidence="3" id="KW-1185">Reference proteome</keyword>
<name>A0A371HXB0_MUCPR</name>
<dbReference type="EMBL" id="QJKJ01001468">
    <property type="protein sequence ID" value="RDY07430.1"/>
    <property type="molecule type" value="Genomic_DNA"/>
</dbReference>
<feature type="non-terminal residue" evidence="2">
    <location>
        <position position="1"/>
    </location>
</feature>
<organism evidence="2 3">
    <name type="scientific">Mucuna pruriens</name>
    <name type="common">Velvet bean</name>
    <name type="synonym">Dolichos pruriens</name>
    <dbReference type="NCBI Taxonomy" id="157652"/>
    <lineage>
        <taxon>Eukaryota</taxon>
        <taxon>Viridiplantae</taxon>
        <taxon>Streptophyta</taxon>
        <taxon>Embryophyta</taxon>
        <taxon>Tracheophyta</taxon>
        <taxon>Spermatophyta</taxon>
        <taxon>Magnoliopsida</taxon>
        <taxon>eudicotyledons</taxon>
        <taxon>Gunneridae</taxon>
        <taxon>Pentapetalae</taxon>
        <taxon>rosids</taxon>
        <taxon>fabids</taxon>
        <taxon>Fabales</taxon>
        <taxon>Fabaceae</taxon>
        <taxon>Papilionoideae</taxon>
        <taxon>50 kb inversion clade</taxon>
        <taxon>NPAAA clade</taxon>
        <taxon>indigoferoid/millettioid clade</taxon>
        <taxon>Phaseoleae</taxon>
        <taxon>Mucuna</taxon>
    </lineage>
</organism>
<evidence type="ECO:0000313" key="2">
    <source>
        <dbReference type="EMBL" id="RDY07430.1"/>
    </source>
</evidence>
<evidence type="ECO:0000256" key="1">
    <source>
        <dbReference type="SAM" id="MobiDB-lite"/>
    </source>
</evidence>
<comment type="caution">
    <text evidence="2">The sequence shown here is derived from an EMBL/GenBank/DDBJ whole genome shotgun (WGS) entry which is preliminary data.</text>
</comment>
<gene>
    <name evidence="2" type="ORF">CR513_08456</name>
</gene>
<accession>A0A371HXB0</accession>
<proteinExistence type="predicted"/>
<feature type="region of interest" description="Disordered" evidence="1">
    <location>
        <begin position="1"/>
        <end position="27"/>
    </location>
</feature>
<dbReference type="AlphaFoldDB" id="A0A371HXB0"/>
<protein>
    <submittedName>
        <fullName evidence="2">Uncharacterized protein</fullName>
    </submittedName>
</protein>
<dbReference type="Proteomes" id="UP000257109">
    <property type="component" value="Unassembled WGS sequence"/>
</dbReference>
<evidence type="ECO:0000313" key="3">
    <source>
        <dbReference type="Proteomes" id="UP000257109"/>
    </source>
</evidence>
<sequence>MHKVKHKNKQEEIEEKETTTTTTTIGRSDKPLRTINFWLGLPPTLVSAIFRPWSTVGRAKTPLPKGFNSCVLNLHGLKLLINLLPILSFLSQNLLPRPCLSKWVNPFSLSHIPILPFIAHRQSTRLQNKPRPPATWSNLAPNVGLAFLPVPIVGIRATAGAEPNNPPLSLKTPAAAVGAESPPLRRHKALIRNPTVRFVGARLRIEKASSSFPVPPLEAPGGFLGGGPIVGVVAGGVPIGAVAVGAEAAAEAVAVTVEFLGGALARTCGEDDGILVGEGGVGLGGKLGEGVGLGLLLLGLGGGGDGEGREVGEGLGGVLDRVLSKEFGFVFLGIEGPRAGL</sequence>